<keyword evidence="1" id="KW-1133">Transmembrane helix</keyword>
<accession>A0ABU9FJM3</accession>
<dbReference type="EMBL" id="JBBVUL010000008">
    <property type="protein sequence ID" value="MEL0565329.1"/>
    <property type="molecule type" value="Genomic_DNA"/>
</dbReference>
<protein>
    <submittedName>
        <fullName evidence="2">Uncharacterized protein</fullName>
    </submittedName>
</protein>
<evidence type="ECO:0000313" key="3">
    <source>
        <dbReference type="Proteomes" id="UP001385848"/>
    </source>
</evidence>
<keyword evidence="3" id="KW-1185">Reference proteome</keyword>
<organism evidence="2 3">
    <name type="scientific">Lactobacillus jensenii</name>
    <dbReference type="NCBI Taxonomy" id="109790"/>
    <lineage>
        <taxon>Bacteria</taxon>
        <taxon>Bacillati</taxon>
        <taxon>Bacillota</taxon>
        <taxon>Bacilli</taxon>
        <taxon>Lactobacillales</taxon>
        <taxon>Lactobacillaceae</taxon>
        <taxon>Lactobacillus</taxon>
    </lineage>
</organism>
<name>A0ABU9FJM3_LACJE</name>
<reference evidence="2 3" key="1">
    <citation type="submission" date="2024-04" db="EMBL/GenBank/DDBJ databases">
        <title>Three lactobacilli isolated from voided urine samples from females with type 2 diabetes.</title>
        <authorList>
            <person name="Kula A."/>
            <person name="Stegman N."/>
            <person name="Putonti C."/>
        </authorList>
    </citation>
    <scope>NUCLEOTIDE SEQUENCE [LARGE SCALE GENOMIC DNA]</scope>
    <source>
        <strain evidence="2 3">1855</strain>
    </source>
</reference>
<dbReference type="RefSeq" id="WP_101850260.1">
    <property type="nucleotide sequence ID" value="NZ_CATOUZ010000015.1"/>
</dbReference>
<gene>
    <name evidence="2" type="ORF">AAC431_05245</name>
</gene>
<dbReference type="Proteomes" id="UP001385848">
    <property type="component" value="Unassembled WGS sequence"/>
</dbReference>
<evidence type="ECO:0000256" key="1">
    <source>
        <dbReference type="SAM" id="Phobius"/>
    </source>
</evidence>
<evidence type="ECO:0000313" key="2">
    <source>
        <dbReference type="EMBL" id="MEL0565329.1"/>
    </source>
</evidence>
<feature type="transmembrane region" description="Helical" evidence="1">
    <location>
        <begin position="41"/>
        <end position="60"/>
    </location>
</feature>
<comment type="caution">
    <text evidence="2">The sequence shown here is derived from an EMBL/GenBank/DDBJ whole genome shotgun (WGS) entry which is preliminary data.</text>
</comment>
<keyword evidence="1" id="KW-0472">Membrane</keyword>
<keyword evidence="1" id="KW-0812">Transmembrane</keyword>
<proteinExistence type="predicted"/>
<sequence>MTKCKCKKCGFDATIEALLAIDCVIAIGMFFIGIILKKYGYIFGLVGIIFSIGILLWTQAERANRREIRDKLREVNYDKRR</sequence>
<feature type="transmembrane region" description="Helical" evidence="1">
    <location>
        <begin position="12"/>
        <end position="35"/>
    </location>
</feature>